<reference evidence="4" key="1">
    <citation type="journal article" date="2023" name="Science">
        <title>Elucidation of the pathway for biosynthesis of saponin adjuvants from the soapbark tree.</title>
        <authorList>
            <person name="Reed J."/>
            <person name="Orme A."/>
            <person name="El-Demerdash A."/>
            <person name="Owen C."/>
            <person name="Martin L.B.B."/>
            <person name="Misra R.C."/>
            <person name="Kikuchi S."/>
            <person name="Rejzek M."/>
            <person name="Martin A.C."/>
            <person name="Harkess A."/>
            <person name="Leebens-Mack J."/>
            <person name="Louveau T."/>
            <person name="Stephenson M.J."/>
            <person name="Osbourn A."/>
        </authorList>
    </citation>
    <scope>NUCLEOTIDE SEQUENCE</scope>
    <source>
        <strain evidence="4">S10</strain>
    </source>
</reference>
<dbReference type="KEGG" id="qsa:O6P43_014162"/>
<sequence length="162" mass="18339">MENYMRLLFLCFSLGIVILLGLAKAENKTEPRRNDNLSPFEAWRSAYFCLQNISHTCSTKDRINSTGLLDVPKSEIKDYCWGGCSQHTQAVLDCIRDVKRDFWFTNNATVSVINETINTACATMSDLSTLNYKSSATSIYKKLYTPFVSALPTLVLIFMLKP</sequence>
<evidence type="ECO:0000313" key="4">
    <source>
        <dbReference type="EMBL" id="KAJ7964325.1"/>
    </source>
</evidence>
<protein>
    <submittedName>
        <fullName evidence="4">Glycine-rich protein family</fullName>
    </submittedName>
</protein>
<dbReference type="AlphaFoldDB" id="A0AAD7LU28"/>
<accession>A0AAD7LU28</accession>
<evidence type="ECO:0000256" key="2">
    <source>
        <dbReference type="SAM" id="SignalP"/>
    </source>
</evidence>
<feature type="transmembrane region" description="Helical" evidence="1">
    <location>
        <begin position="143"/>
        <end position="160"/>
    </location>
</feature>
<organism evidence="4 5">
    <name type="scientific">Quillaja saponaria</name>
    <name type="common">Soap bark tree</name>
    <dbReference type="NCBI Taxonomy" id="32244"/>
    <lineage>
        <taxon>Eukaryota</taxon>
        <taxon>Viridiplantae</taxon>
        <taxon>Streptophyta</taxon>
        <taxon>Embryophyta</taxon>
        <taxon>Tracheophyta</taxon>
        <taxon>Spermatophyta</taxon>
        <taxon>Magnoliopsida</taxon>
        <taxon>eudicotyledons</taxon>
        <taxon>Gunneridae</taxon>
        <taxon>Pentapetalae</taxon>
        <taxon>rosids</taxon>
        <taxon>fabids</taxon>
        <taxon>Fabales</taxon>
        <taxon>Quillajaceae</taxon>
        <taxon>Quillaja</taxon>
    </lineage>
</organism>
<evidence type="ECO:0000256" key="1">
    <source>
        <dbReference type="SAM" id="Phobius"/>
    </source>
</evidence>
<dbReference type="InterPro" id="IPR056633">
    <property type="entry name" value="DUF7731"/>
</dbReference>
<keyword evidence="1" id="KW-0812">Transmembrane</keyword>
<evidence type="ECO:0000313" key="5">
    <source>
        <dbReference type="Proteomes" id="UP001163823"/>
    </source>
</evidence>
<feature type="chain" id="PRO_5042150034" evidence="2">
    <location>
        <begin position="26"/>
        <end position="162"/>
    </location>
</feature>
<dbReference type="PANTHER" id="PTHR34366:SF7">
    <property type="entry name" value="TRANSMEMBRANE PROTEIN"/>
    <property type="match status" value="1"/>
</dbReference>
<keyword evidence="2" id="KW-0732">Signal</keyword>
<keyword evidence="1" id="KW-0472">Membrane</keyword>
<comment type="caution">
    <text evidence="4">The sequence shown here is derived from an EMBL/GenBank/DDBJ whole genome shotgun (WGS) entry which is preliminary data.</text>
</comment>
<dbReference type="Pfam" id="PF24865">
    <property type="entry name" value="DUF7731"/>
    <property type="match status" value="1"/>
</dbReference>
<keyword evidence="1" id="KW-1133">Transmembrane helix</keyword>
<keyword evidence="5" id="KW-1185">Reference proteome</keyword>
<feature type="signal peptide" evidence="2">
    <location>
        <begin position="1"/>
        <end position="25"/>
    </location>
</feature>
<evidence type="ECO:0000259" key="3">
    <source>
        <dbReference type="Pfam" id="PF24865"/>
    </source>
</evidence>
<proteinExistence type="predicted"/>
<dbReference type="PANTHER" id="PTHR34366">
    <property type="entry name" value="OS07G0289901 PROTEIN-RELATED"/>
    <property type="match status" value="1"/>
</dbReference>
<feature type="domain" description="DUF7731" evidence="3">
    <location>
        <begin position="39"/>
        <end position="132"/>
    </location>
</feature>
<name>A0AAD7LU28_QUISA</name>
<gene>
    <name evidence="4" type="ORF">O6P43_014162</name>
</gene>
<dbReference type="EMBL" id="JARAOO010000006">
    <property type="protein sequence ID" value="KAJ7964325.1"/>
    <property type="molecule type" value="Genomic_DNA"/>
</dbReference>
<dbReference type="Proteomes" id="UP001163823">
    <property type="component" value="Chromosome 6"/>
</dbReference>